<dbReference type="PROSITE" id="PS51257">
    <property type="entry name" value="PROKAR_LIPOPROTEIN"/>
    <property type="match status" value="1"/>
</dbReference>
<evidence type="ECO:0008006" key="3">
    <source>
        <dbReference type="Google" id="ProtNLM"/>
    </source>
</evidence>
<organism evidence="1 2">
    <name type="scientific">Nocardia amikacinitolerans</name>
    <dbReference type="NCBI Taxonomy" id="756689"/>
    <lineage>
        <taxon>Bacteria</taxon>
        <taxon>Bacillati</taxon>
        <taxon>Actinomycetota</taxon>
        <taxon>Actinomycetes</taxon>
        <taxon>Mycobacteriales</taxon>
        <taxon>Nocardiaceae</taxon>
        <taxon>Nocardia</taxon>
    </lineage>
</organism>
<evidence type="ECO:0000313" key="2">
    <source>
        <dbReference type="Proteomes" id="UP000219565"/>
    </source>
</evidence>
<gene>
    <name evidence="1" type="ORF">SAMN04244553_3134</name>
</gene>
<dbReference type="EMBL" id="OBEG01000003">
    <property type="protein sequence ID" value="SNY81536.1"/>
    <property type="molecule type" value="Genomic_DNA"/>
</dbReference>
<protein>
    <recommendedName>
        <fullName evidence="3">DUF3558 domain-containing protein</fullName>
    </recommendedName>
</protein>
<dbReference type="Proteomes" id="UP000219565">
    <property type="component" value="Unassembled WGS sequence"/>
</dbReference>
<accession>A0A285LD57</accession>
<dbReference type="AlphaFoldDB" id="A0A285LD57"/>
<name>A0A285LD57_9NOCA</name>
<keyword evidence="2" id="KW-1185">Reference proteome</keyword>
<evidence type="ECO:0000313" key="1">
    <source>
        <dbReference type="EMBL" id="SNY81536.1"/>
    </source>
</evidence>
<proteinExistence type="predicted"/>
<dbReference type="Pfam" id="PF12079">
    <property type="entry name" value="DUF3558"/>
    <property type="match status" value="1"/>
</dbReference>
<reference evidence="1 2" key="1">
    <citation type="submission" date="2017-09" db="EMBL/GenBank/DDBJ databases">
        <authorList>
            <person name="Ehlers B."/>
            <person name="Leendertz F.H."/>
        </authorList>
    </citation>
    <scope>NUCLEOTIDE SEQUENCE [LARGE SCALE GENOMIC DNA]</scope>
    <source>
        <strain evidence="1 2">DSM 45537</strain>
    </source>
</reference>
<sequence length="194" mass="21029">MRAMGMSERFAVGLAVGGVAVVAVLTGCSSTVGGNATEEGSSPVSHNESVPLFNPCTDLSDEVLRGDRLDPASKRVTVDSETNDEAWWKICNWDSTEGPYGVSIFSTRRTVPERRANEQSLVVQDVTVGSRAGLVSTKRSDPDKLTCYVSVPAVQGMFEVGVTWLYSERGSMPESPPCGVAIRHMNYFERHLPK</sequence>
<dbReference type="InterPro" id="IPR024520">
    <property type="entry name" value="DUF3558"/>
</dbReference>